<feature type="region of interest" description="Disordered" evidence="1">
    <location>
        <begin position="213"/>
        <end position="241"/>
    </location>
</feature>
<keyword evidence="2" id="KW-0812">Transmembrane</keyword>
<feature type="compositionally biased region" description="Low complexity" evidence="1">
    <location>
        <begin position="150"/>
        <end position="179"/>
    </location>
</feature>
<keyword evidence="4" id="KW-1185">Reference proteome</keyword>
<protein>
    <recommendedName>
        <fullName evidence="5">Collagen triple helix repeat protein</fullName>
    </recommendedName>
</protein>
<evidence type="ECO:0000313" key="4">
    <source>
        <dbReference type="Proteomes" id="UP001303046"/>
    </source>
</evidence>
<comment type="caution">
    <text evidence="3">The sequence shown here is derived from an EMBL/GenBank/DDBJ whole genome shotgun (WGS) entry which is preliminary data.</text>
</comment>
<keyword evidence="2" id="KW-1133">Transmembrane helix</keyword>
<evidence type="ECO:0000256" key="2">
    <source>
        <dbReference type="SAM" id="Phobius"/>
    </source>
</evidence>
<dbReference type="EMBL" id="JAVFWL010000005">
    <property type="protein sequence ID" value="KAK6754427.1"/>
    <property type="molecule type" value="Genomic_DNA"/>
</dbReference>
<evidence type="ECO:0000313" key="3">
    <source>
        <dbReference type="EMBL" id="KAK6754427.1"/>
    </source>
</evidence>
<dbReference type="Proteomes" id="UP001303046">
    <property type="component" value="Unassembled WGS sequence"/>
</dbReference>
<evidence type="ECO:0008006" key="5">
    <source>
        <dbReference type="Google" id="ProtNLM"/>
    </source>
</evidence>
<organism evidence="3 4">
    <name type="scientific">Necator americanus</name>
    <name type="common">Human hookworm</name>
    <dbReference type="NCBI Taxonomy" id="51031"/>
    <lineage>
        <taxon>Eukaryota</taxon>
        <taxon>Metazoa</taxon>
        <taxon>Ecdysozoa</taxon>
        <taxon>Nematoda</taxon>
        <taxon>Chromadorea</taxon>
        <taxon>Rhabditida</taxon>
        <taxon>Rhabditina</taxon>
        <taxon>Rhabditomorpha</taxon>
        <taxon>Strongyloidea</taxon>
        <taxon>Ancylostomatidae</taxon>
        <taxon>Bunostominae</taxon>
        <taxon>Necator</taxon>
    </lineage>
</organism>
<evidence type="ECO:0000256" key="1">
    <source>
        <dbReference type="SAM" id="MobiDB-lite"/>
    </source>
</evidence>
<accession>A0ABR1DVJ2</accession>
<feature type="transmembrane region" description="Helical" evidence="2">
    <location>
        <begin position="21"/>
        <end position="45"/>
    </location>
</feature>
<gene>
    <name evidence="3" type="primary">Necator_chrV.g18226</name>
    <name evidence="3" type="ORF">RB195_013435</name>
</gene>
<name>A0ABR1DVJ2_NECAM</name>
<keyword evidence="2" id="KW-0472">Membrane</keyword>
<sequence>MVSGTSINVRAMKFWITVRNHASLVMVTMTSFCTIGGCLLLMFLVRDELKNVESCISQVNRDIDEQSTKSWKILRELNVDSSIIRERREALRKLHRLSTASAIGISRKRVVVSPIEREASINTRDGYVEESKGGLDQQPGTDSVGPINGYASATYSYSPPSSFPNANPTSSQSNPYSSTGYGGSTEYGAQVEAIKKAPECKCSLTNNCPPGPEGPKGTPGMNGIDGDAGFEGVNGKSGEVNHSSSHVFVLFPRDSEKSKSALIDTN</sequence>
<reference evidence="3 4" key="1">
    <citation type="submission" date="2023-08" db="EMBL/GenBank/DDBJ databases">
        <title>A Necator americanus chromosomal reference genome.</title>
        <authorList>
            <person name="Ilik V."/>
            <person name="Petrzelkova K.J."/>
            <person name="Pardy F."/>
            <person name="Fuh T."/>
            <person name="Niatou-Singa F.S."/>
            <person name="Gouil Q."/>
            <person name="Baker L."/>
            <person name="Ritchie M.E."/>
            <person name="Jex A.R."/>
            <person name="Gazzola D."/>
            <person name="Li H."/>
            <person name="Toshio Fujiwara R."/>
            <person name="Zhan B."/>
            <person name="Aroian R.V."/>
            <person name="Pafco B."/>
            <person name="Schwarz E.M."/>
        </authorList>
    </citation>
    <scope>NUCLEOTIDE SEQUENCE [LARGE SCALE GENOMIC DNA]</scope>
    <source>
        <strain evidence="3 4">Aroian</strain>
        <tissue evidence="3">Whole animal</tissue>
    </source>
</reference>
<feature type="region of interest" description="Disordered" evidence="1">
    <location>
        <begin position="123"/>
        <end position="182"/>
    </location>
</feature>
<proteinExistence type="predicted"/>